<name>A0A8K0VVU3_9PLEO</name>
<dbReference type="Proteomes" id="UP000813461">
    <property type="component" value="Unassembled WGS sequence"/>
</dbReference>
<proteinExistence type="predicted"/>
<organism evidence="1 2">
    <name type="scientific">Paraphoma chrysanthemicola</name>
    <dbReference type="NCBI Taxonomy" id="798071"/>
    <lineage>
        <taxon>Eukaryota</taxon>
        <taxon>Fungi</taxon>
        <taxon>Dikarya</taxon>
        <taxon>Ascomycota</taxon>
        <taxon>Pezizomycotina</taxon>
        <taxon>Dothideomycetes</taxon>
        <taxon>Pleosporomycetidae</taxon>
        <taxon>Pleosporales</taxon>
        <taxon>Pleosporineae</taxon>
        <taxon>Phaeosphaeriaceae</taxon>
        <taxon>Paraphoma</taxon>
    </lineage>
</organism>
<dbReference type="EMBL" id="JAGMVJ010000014">
    <property type="protein sequence ID" value="KAH7082268.1"/>
    <property type="molecule type" value="Genomic_DNA"/>
</dbReference>
<gene>
    <name evidence="1" type="ORF">FB567DRAFT_102994</name>
</gene>
<evidence type="ECO:0000313" key="2">
    <source>
        <dbReference type="Proteomes" id="UP000813461"/>
    </source>
</evidence>
<reference evidence="1" key="1">
    <citation type="journal article" date="2021" name="Nat. Commun.">
        <title>Genetic determinants of endophytism in the Arabidopsis root mycobiome.</title>
        <authorList>
            <person name="Mesny F."/>
            <person name="Miyauchi S."/>
            <person name="Thiergart T."/>
            <person name="Pickel B."/>
            <person name="Atanasova L."/>
            <person name="Karlsson M."/>
            <person name="Huettel B."/>
            <person name="Barry K.W."/>
            <person name="Haridas S."/>
            <person name="Chen C."/>
            <person name="Bauer D."/>
            <person name="Andreopoulos W."/>
            <person name="Pangilinan J."/>
            <person name="LaButti K."/>
            <person name="Riley R."/>
            <person name="Lipzen A."/>
            <person name="Clum A."/>
            <person name="Drula E."/>
            <person name="Henrissat B."/>
            <person name="Kohler A."/>
            <person name="Grigoriev I.V."/>
            <person name="Martin F.M."/>
            <person name="Hacquard S."/>
        </authorList>
    </citation>
    <scope>NUCLEOTIDE SEQUENCE</scope>
    <source>
        <strain evidence="1">MPI-SDFR-AT-0120</strain>
    </source>
</reference>
<dbReference type="AlphaFoldDB" id="A0A8K0VVU3"/>
<keyword evidence="2" id="KW-1185">Reference proteome</keyword>
<evidence type="ECO:0008006" key="3">
    <source>
        <dbReference type="Google" id="ProtNLM"/>
    </source>
</evidence>
<comment type="caution">
    <text evidence="1">The sequence shown here is derived from an EMBL/GenBank/DDBJ whole genome shotgun (WGS) entry which is preliminary data.</text>
</comment>
<accession>A0A8K0VVU3</accession>
<sequence>MRGYRYSVVLCYLLSDQERLLVAESSSERPTVIIQVMRQARPKRRLDMLSLFNTNSNLCPSAPGARQRMVAPATSYGDFISQGKPLTARILSRYQASFAEIKHWLLECQTHHGCKCNPGLGTRLTPFATAVTTIDCQLLRLIVLPCGQPYIALSYVWGPRQRHHRKHSNHGRFALSTCPRII</sequence>
<protein>
    <recommendedName>
        <fullName evidence="3">Heterokaryon incompatibility domain-containing protein</fullName>
    </recommendedName>
</protein>
<evidence type="ECO:0000313" key="1">
    <source>
        <dbReference type="EMBL" id="KAH7082268.1"/>
    </source>
</evidence>